<evidence type="ECO:0000313" key="2">
    <source>
        <dbReference type="Proteomes" id="UP001157133"/>
    </source>
</evidence>
<comment type="caution">
    <text evidence="1">The sequence shown here is derived from an EMBL/GenBank/DDBJ whole genome shotgun (WGS) entry which is preliminary data.</text>
</comment>
<accession>A0ABQ6H0D1</accession>
<reference evidence="1 2" key="1">
    <citation type="submission" date="2023-03" db="EMBL/GenBank/DDBJ databases">
        <title>Draft genome sequence of Thalassotalea eurytherma JCM 18482T.</title>
        <authorList>
            <person name="Sawabe T."/>
        </authorList>
    </citation>
    <scope>NUCLEOTIDE SEQUENCE [LARGE SCALE GENOMIC DNA]</scope>
    <source>
        <strain evidence="1 2">JCM 18482</strain>
    </source>
</reference>
<dbReference type="EMBL" id="BSSU01000005">
    <property type="protein sequence ID" value="GLX81656.1"/>
    <property type="molecule type" value="Genomic_DNA"/>
</dbReference>
<protein>
    <submittedName>
        <fullName evidence="1">Uncharacterized protein</fullName>
    </submittedName>
</protein>
<gene>
    <name evidence="1" type="ORF">theurythT_11080</name>
</gene>
<dbReference type="Proteomes" id="UP001157133">
    <property type="component" value="Unassembled WGS sequence"/>
</dbReference>
<evidence type="ECO:0000313" key="1">
    <source>
        <dbReference type="EMBL" id="GLX81656.1"/>
    </source>
</evidence>
<sequence length="32" mass="3791">MCLLARYNISKEVLTAEFERDCTLQLLLINYL</sequence>
<keyword evidence="2" id="KW-1185">Reference proteome</keyword>
<organism evidence="1 2">
    <name type="scientific">Thalassotalea eurytherma</name>
    <dbReference type="NCBI Taxonomy" id="1144278"/>
    <lineage>
        <taxon>Bacteria</taxon>
        <taxon>Pseudomonadati</taxon>
        <taxon>Pseudomonadota</taxon>
        <taxon>Gammaproteobacteria</taxon>
        <taxon>Alteromonadales</taxon>
        <taxon>Colwelliaceae</taxon>
        <taxon>Thalassotalea</taxon>
    </lineage>
</organism>
<proteinExistence type="predicted"/>
<name>A0ABQ6H0D1_9GAMM</name>